<feature type="transmembrane region" description="Helical" evidence="9">
    <location>
        <begin position="218"/>
        <end position="235"/>
    </location>
</feature>
<keyword evidence="11" id="KW-1185">Reference proteome</keyword>
<dbReference type="InterPro" id="IPR038377">
    <property type="entry name" value="Na/Glc_symporter_sf"/>
</dbReference>
<evidence type="ECO:0000256" key="6">
    <source>
        <dbReference type="ARBA" id="ARBA00022989"/>
    </source>
</evidence>
<keyword evidence="5" id="KW-0769">Symport</keyword>
<dbReference type="InterPro" id="IPR001734">
    <property type="entry name" value="Na/solute_symporter"/>
</dbReference>
<feature type="transmembrane region" description="Helical" evidence="9">
    <location>
        <begin position="417"/>
        <end position="435"/>
    </location>
</feature>
<feature type="transmembrane region" description="Helical" evidence="9">
    <location>
        <begin position="300"/>
        <end position="322"/>
    </location>
</feature>
<feature type="transmembrane region" description="Helical" evidence="9">
    <location>
        <begin position="114"/>
        <end position="137"/>
    </location>
</feature>
<dbReference type="PANTHER" id="PTHR48086">
    <property type="entry name" value="SODIUM/PROLINE SYMPORTER-RELATED"/>
    <property type="match status" value="1"/>
</dbReference>
<protein>
    <submittedName>
        <fullName evidence="10">Sodium:solute symporter</fullName>
    </submittedName>
</protein>
<gene>
    <name evidence="10" type="ORF">GH975_11075</name>
</gene>
<dbReference type="InterPro" id="IPR050277">
    <property type="entry name" value="Sodium:Solute_Symporter"/>
</dbReference>
<dbReference type="GO" id="GO:0005886">
    <property type="term" value="C:plasma membrane"/>
    <property type="evidence" value="ECO:0007669"/>
    <property type="project" value="TreeGrafter"/>
</dbReference>
<dbReference type="PROSITE" id="PS50283">
    <property type="entry name" value="NA_SOLUT_SYMP_3"/>
    <property type="match status" value="1"/>
</dbReference>
<dbReference type="GO" id="GO:0015606">
    <property type="term" value="F:spermidine transmembrane transporter activity"/>
    <property type="evidence" value="ECO:0007669"/>
    <property type="project" value="TreeGrafter"/>
</dbReference>
<evidence type="ECO:0000256" key="1">
    <source>
        <dbReference type="ARBA" id="ARBA00004141"/>
    </source>
</evidence>
<dbReference type="Proteomes" id="UP000388235">
    <property type="component" value="Chromosome"/>
</dbReference>
<evidence type="ECO:0000256" key="4">
    <source>
        <dbReference type="ARBA" id="ARBA00022692"/>
    </source>
</evidence>
<dbReference type="KEGG" id="llp:GH975_11075"/>
<dbReference type="EMBL" id="CP045871">
    <property type="protein sequence ID" value="QGG81076.1"/>
    <property type="molecule type" value="Genomic_DNA"/>
</dbReference>
<evidence type="ECO:0000256" key="3">
    <source>
        <dbReference type="ARBA" id="ARBA00022448"/>
    </source>
</evidence>
<comment type="similarity">
    <text evidence="2 8">Belongs to the sodium:solute symporter (SSF) (TC 2.A.21) family.</text>
</comment>
<feature type="transmembrane region" description="Helical" evidence="9">
    <location>
        <begin position="256"/>
        <end position="280"/>
    </location>
</feature>
<feature type="transmembrane region" description="Helical" evidence="9">
    <location>
        <begin position="178"/>
        <end position="198"/>
    </location>
</feature>
<feature type="transmembrane region" description="Helical" evidence="9">
    <location>
        <begin position="334"/>
        <end position="351"/>
    </location>
</feature>
<reference evidence="10 11" key="1">
    <citation type="submission" date="2019-11" db="EMBL/GenBank/DDBJ databases">
        <authorList>
            <person name="Khan S.A."/>
            <person name="Jeon C.O."/>
            <person name="Chun B.H."/>
        </authorList>
    </citation>
    <scope>NUCLEOTIDE SEQUENCE [LARGE SCALE GENOMIC DNA]</scope>
    <source>
        <strain evidence="10 11">IMCC 1097</strain>
    </source>
</reference>
<evidence type="ECO:0000256" key="2">
    <source>
        <dbReference type="ARBA" id="ARBA00006434"/>
    </source>
</evidence>
<evidence type="ECO:0000256" key="9">
    <source>
        <dbReference type="SAM" id="Phobius"/>
    </source>
</evidence>
<comment type="subcellular location">
    <subcellularLocation>
        <location evidence="1">Membrane</location>
        <topology evidence="1">Multi-pass membrane protein</topology>
    </subcellularLocation>
</comment>
<keyword evidence="3" id="KW-0813">Transport</keyword>
<feature type="transmembrane region" description="Helical" evidence="9">
    <location>
        <begin position="39"/>
        <end position="57"/>
    </location>
</feature>
<dbReference type="Gene3D" id="1.20.1730.10">
    <property type="entry name" value="Sodium/glucose cotransporter"/>
    <property type="match status" value="1"/>
</dbReference>
<feature type="transmembrane region" description="Helical" evidence="9">
    <location>
        <begin position="357"/>
        <end position="379"/>
    </location>
</feature>
<feature type="transmembrane region" description="Helical" evidence="9">
    <location>
        <begin position="6"/>
        <end position="27"/>
    </location>
</feature>
<proteinExistence type="inferred from homology"/>
<keyword evidence="6 9" id="KW-1133">Transmembrane helix</keyword>
<sequence length="444" mass="45906">MPLISTPTALLIISMIAGGTALAGFWYRARATTTLTGSTLQLVSTLLATALGAWILFGPPEAATWGGVGAIIGYALGVAAPLLLMAIIAPRLFAHSDAGNGVFGYVSQRYGKSMVYAAAAAIAFYLIISLTAGLTAVAKLVQIFAPIPLAWTATAVIVATLAYSLPGGLRVSMFTDRIQAWIAAPLIVAVLFAGFSLIQSLPAPKVDYAQFDLTSSTGLQAGITFFIAVALTNLFHQGQWQRAETASSNGQLRRALIISAAIAAPIVLAFGGFGLLFVATGGAGDPSTALFNVVTTGSPLWLSAMLIPLGVLLFMSSADSAITGLTSLTPNPRVGGAVVIALSLPAAWVAAQGLSVLYLFLLADLICCAIAFPVFYGLYSRRHSTRAALMASATGLVAGLVYFPLPGQPPTHLMEAFLAAAVLPVVVCLLMSTLTRDLRETAAT</sequence>
<dbReference type="OrthoDB" id="9789704at2"/>
<evidence type="ECO:0000313" key="10">
    <source>
        <dbReference type="EMBL" id="QGG81076.1"/>
    </source>
</evidence>
<dbReference type="Pfam" id="PF00474">
    <property type="entry name" value="SSF"/>
    <property type="match status" value="1"/>
</dbReference>
<accession>A0A5Q2QGC2</accession>
<evidence type="ECO:0000313" key="11">
    <source>
        <dbReference type="Proteomes" id="UP000388235"/>
    </source>
</evidence>
<organism evidence="10 11">
    <name type="scientific">Litorivicinus lipolyticus</name>
    <dbReference type="NCBI Taxonomy" id="418701"/>
    <lineage>
        <taxon>Bacteria</taxon>
        <taxon>Pseudomonadati</taxon>
        <taxon>Pseudomonadota</taxon>
        <taxon>Gammaproteobacteria</taxon>
        <taxon>Oceanospirillales</taxon>
        <taxon>Litorivicinaceae</taxon>
        <taxon>Litorivicinus</taxon>
    </lineage>
</organism>
<name>A0A5Q2QGC2_9GAMM</name>
<feature type="transmembrane region" description="Helical" evidence="9">
    <location>
        <begin position="386"/>
        <end position="405"/>
    </location>
</feature>
<dbReference type="AlphaFoldDB" id="A0A5Q2QGC2"/>
<feature type="transmembrane region" description="Helical" evidence="9">
    <location>
        <begin position="69"/>
        <end position="93"/>
    </location>
</feature>
<evidence type="ECO:0000256" key="5">
    <source>
        <dbReference type="ARBA" id="ARBA00022847"/>
    </source>
</evidence>
<keyword evidence="4 9" id="KW-0812">Transmembrane</keyword>
<dbReference type="PANTHER" id="PTHR48086:SF10">
    <property type="entry name" value="AGR155CP"/>
    <property type="match status" value="1"/>
</dbReference>
<keyword evidence="7 9" id="KW-0472">Membrane</keyword>
<evidence type="ECO:0000256" key="8">
    <source>
        <dbReference type="RuleBase" id="RU362091"/>
    </source>
</evidence>
<evidence type="ECO:0000256" key="7">
    <source>
        <dbReference type="ARBA" id="ARBA00023136"/>
    </source>
</evidence>
<feature type="transmembrane region" description="Helical" evidence="9">
    <location>
        <begin position="143"/>
        <end position="166"/>
    </location>
</feature>
<dbReference type="GO" id="GO:0015293">
    <property type="term" value="F:symporter activity"/>
    <property type="evidence" value="ECO:0007669"/>
    <property type="project" value="UniProtKB-KW"/>
</dbReference>
<dbReference type="RefSeq" id="WP_153714579.1">
    <property type="nucleotide sequence ID" value="NZ_CP045871.1"/>
</dbReference>